<dbReference type="RefSeq" id="WP_310280895.1">
    <property type="nucleotide sequence ID" value="NZ_JAVDWQ010000006.1"/>
</dbReference>
<organism evidence="2 3">
    <name type="scientific">Flavobacterium piscis</name>
    <dbReference type="NCBI Taxonomy" id="1114874"/>
    <lineage>
        <taxon>Bacteria</taxon>
        <taxon>Pseudomonadati</taxon>
        <taxon>Bacteroidota</taxon>
        <taxon>Flavobacteriia</taxon>
        <taxon>Flavobacteriales</taxon>
        <taxon>Flavobacteriaceae</taxon>
        <taxon>Flavobacterium</taxon>
    </lineage>
</organism>
<feature type="region of interest" description="Disordered" evidence="1">
    <location>
        <begin position="64"/>
        <end position="123"/>
    </location>
</feature>
<reference evidence="2 3" key="1">
    <citation type="submission" date="2023-07" db="EMBL/GenBank/DDBJ databases">
        <title>Sorghum-associated microbial communities from plants grown in Nebraska, USA.</title>
        <authorList>
            <person name="Schachtman D."/>
        </authorList>
    </citation>
    <scope>NUCLEOTIDE SEQUENCE [LARGE SCALE GENOMIC DNA]</scope>
    <source>
        <strain evidence="2 3">4129</strain>
    </source>
</reference>
<gene>
    <name evidence="2" type="ORF">J2W48_002071</name>
</gene>
<evidence type="ECO:0000313" key="2">
    <source>
        <dbReference type="EMBL" id="MDR7210131.1"/>
    </source>
</evidence>
<accession>A0ABU1Y9E3</accession>
<evidence type="ECO:0000313" key="3">
    <source>
        <dbReference type="Proteomes" id="UP001269081"/>
    </source>
</evidence>
<name>A0ABU1Y9E3_9FLAO</name>
<comment type="caution">
    <text evidence="2">The sequence shown here is derived from an EMBL/GenBank/DDBJ whole genome shotgun (WGS) entry which is preliminary data.</text>
</comment>
<keyword evidence="3" id="KW-1185">Reference proteome</keyword>
<protein>
    <submittedName>
        <fullName evidence="2">Uncharacterized protein</fullName>
    </submittedName>
</protein>
<evidence type="ECO:0000256" key="1">
    <source>
        <dbReference type="SAM" id="MobiDB-lite"/>
    </source>
</evidence>
<sequence length="123" mass="14068">MGKHFYGTAPQKSEAMNLATYYAKHYKDGVCYTPSKESSCVYNETTQMWTCMAAGHHHMGSCGRNELDTQRGENIRRDRDRPDVGGGGHKNAQPIFKEDSEIEKEDYMDASQEDYFENKTDIK</sequence>
<feature type="compositionally biased region" description="Acidic residues" evidence="1">
    <location>
        <begin position="100"/>
        <end position="115"/>
    </location>
</feature>
<dbReference type="EMBL" id="JAVDWQ010000006">
    <property type="protein sequence ID" value="MDR7210131.1"/>
    <property type="molecule type" value="Genomic_DNA"/>
</dbReference>
<dbReference type="Proteomes" id="UP001269081">
    <property type="component" value="Unassembled WGS sequence"/>
</dbReference>
<feature type="compositionally biased region" description="Basic and acidic residues" evidence="1">
    <location>
        <begin position="65"/>
        <end position="83"/>
    </location>
</feature>
<proteinExistence type="predicted"/>